<comment type="caution">
    <text evidence="2">The sequence shown here is derived from an EMBL/GenBank/DDBJ whole genome shotgun (WGS) entry which is preliminary data.</text>
</comment>
<accession>A0A9J6FXV5</accession>
<evidence type="ECO:0000313" key="3">
    <source>
        <dbReference type="Proteomes" id="UP000821853"/>
    </source>
</evidence>
<dbReference type="EMBL" id="JABSTR010000004">
    <property type="protein sequence ID" value="KAH9367647.1"/>
    <property type="molecule type" value="Genomic_DNA"/>
</dbReference>
<dbReference type="AlphaFoldDB" id="A0A9J6FXV5"/>
<feature type="compositionally biased region" description="Basic and acidic residues" evidence="1">
    <location>
        <begin position="30"/>
        <end position="43"/>
    </location>
</feature>
<evidence type="ECO:0000313" key="2">
    <source>
        <dbReference type="EMBL" id="KAH9367647.1"/>
    </source>
</evidence>
<organism evidence="2 3">
    <name type="scientific">Haemaphysalis longicornis</name>
    <name type="common">Bush tick</name>
    <dbReference type="NCBI Taxonomy" id="44386"/>
    <lineage>
        <taxon>Eukaryota</taxon>
        <taxon>Metazoa</taxon>
        <taxon>Ecdysozoa</taxon>
        <taxon>Arthropoda</taxon>
        <taxon>Chelicerata</taxon>
        <taxon>Arachnida</taxon>
        <taxon>Acari</taxon>
        <taxon>Parasitiformes</taxon>
        <taxon>Ixodida</taxon>
        <taxon>Ixodoidea</taxon>
        <taxon>Ixodidae</taxon>
        <taxon>Haemaphysalinae</taxon>
        <taxon>Haemaphysalis</taxon>
    </lineage>
</organism>
<sequence>MQFRDEAEWRESSKKRKARRPKQPTETEEAPERKPQEQSEPTRKKSFPQRVKRGSWAFVLGDESARRLKHHVLRTTQWNDHVQFRIQQDATIHEVANLTDGATDLGSVSEAMVVIRAGLRDIGRNEMELNT</sequence>
<feature type="region of interest" description="Disordered" evidence="1">
    <location>
        <begin position="1"/>
        <end position="50"/>
    </location>
</feature>
<protein>
    <submittedName>
        <fullName evidence="2">Uncharacterized protein</fullName>
    </submittedName>
</protein>
<feature type="compositionally biased region" description="Basic and acidic residues" evidence="1">
    <location>
        <begin position="1"/>
        <end position="12"/>
    </location>
</feature>
<dbReference type="Proteomes" id="UP000821853">
    <property type="component" value="Chromosome 2"/>
</dbReference>
<name>A0A9J6FXV5_HAELO</name>
<evidence type="ECO:0000256" key="1">
    <source>
        <dbReference type="SAM" id="MobiDB-lite"/>
    </source>
</evidence>
<reference evidence="2 3" key="1">
    <citation type="journal article" date="2020" name="Cell">
        <title>Large-Scale Comparative Analyses of Tick Genomes Elucidate Their Genetic Diversity and Vector Capacities.</title>
        <authorList>
            <consortium name="Tick Genome and Microbiome Consortium (TIGMIC)"/>
            <person name="Jia N."/>
            <person name="Wang J."/>
            <person name="Shi W."/>
            <person name="Du L."/>
            <person name="Sun Y."/>
            <person name="Zhan W."/>
            <person name="Jiang J.F."/>
            <person name="Wang Q."/>
            <person name="Zhang B."/>
            <person name="Ji P."/>
            <person name="Bell-Sakyi L."/>
            <person name="Cui X.M."/>
            <person name="Yuan T.T."/>
            <person name="Jiang B.G."/>
            <person name="Yang W.F."/>
            <person name="Lam T.T."/>
            <person name="Chang Q.C."/>
            <person name="Ding S.J."/>
            <person name="Wang X.J."/>
            <person name="Zhu J.G."/>
            <person name="Ruan X.D."/>
            <person name="Zhao L."/>
            <person name="Wei J.T."/>
            <person name="Ye R.Z."/>
            <person name="Que T.C."/>
            <person name="Du C.H."/>
            <person name="Zhou Y.H."/>
            <person name="Cheng J.X."/>
            <person name="Dai P.F."/>
            <person name="Guo W.B."/>
            <person name="Han X.H."/>
            <person name="Huang E.J."/>
            <person name="Li L.F."/>
            <person name="Wei W."/>
            <person name="Gao Y.C."/>
            <person name="Liu J.Z."/>
            <person name="Shao H.Z."/>
            <person name="Wang X."/>
            <person name="Wang C.C."/>
            <person name="Yang T.C."/>
            <person name="Huo Q.B."/>
            <person name="Li W."/>
            <person name="Chen H.Y."/>
            <person name="Chen S.E."/>
            <person name="Zhou L.G."/>
            <person name="Ni X.B."/>
            <person name="Tian J.H."/>
            <person name="Sheng Y."/>
            <person name="Liu T."/>
            <person name="Pan Y.S."/>
            <person name="Xia L.Y."/>
            <person name="Li J."/>
            <person name="Zhao F."/>
            <person name="Cao W.C."/>
        </authorList>
    </citation>
    <scope>NUCLEOTIDE SEQUENCE [LARGE SCALE GENOMIC DNA]</scope>
    <source>
        <strain evidence="2">HaeL-2018</strain>
    </source>
</reference>
<gene>
    <name evidence="2" type="ORF">HPB48_020324</name>
</gene>
<proteinExistence type="predicted"/>
<dbReference type="VEuPathDB" id="VectorBase:HLOH_048888"/>
<feature type="compositionally biased region" description="Basic residues" evidence="1">
    <location>
        <begin position="13"/>
        <end position="22"/>
    </location>
</feature>
<keyword evidence="3" id="KW-1185">Reference proteome</keyword>